<gene>
    <name evidence="1" type="ORF">NQ317_003845</name>
</gene>
<reference evidence="1" key="1">
    <citation type="journal article" date="2023" name="Insect Mol. Biol.">
        <title>Genome sequencing provides insights into the evolution of gene families encoding plant cell wall-degrading enzymes in longhorned beetles.</title>
        <authorList>
            <person name="Shin N.R."/>
            <person name="Okamura Y."/>
            <person name="Kirsch R."/>
            <person name="Pauchet Y."/>
        </authorList>
    </citation>
    <scope>NUCLEOTIDE SEQUENCE</scope>
    <source>
        <strain evidence="1">MMC_N1</strain>
    </source>
</reference>
<protein>
    <submittedName>
        <fullName evidence="1">Uncharacterized protein</fullName>
    </submittedName>
</protein>
<dbReference type="EMBL" id="JAPWTJ010001645">
    <property type="protein sequence ID" value="KAJ8970297.1"/>
    <property type="molecule type" value="Genomic_DNA"/>
</dbReference>
<evidence type="ECO:0000313" key="1">
    <source>
        <dbReference type="EMBL" id="KAJ8970297.1"/>
    </source>
</evidence>
<evidence type="ECO:0000313" key="2">
    <source>
        <dbReference type="Proteomes" id="UP001162164"/>
    </source>
</evidence>
<name>A0ABQ9J031_9CUCU</name>
<organism evidence="1 2">
    <name type="scientific">Molorchus minor</name>
    <dbReference type="NCBI Taxonomy" id="1323400"/>
    <lineage>
        <taxon>Eukaryota</taxon>
        <taxon>Metazoa</taxon>
        <taxon>Ecdysozoa</taxon>
        <taxon>Arthropoda</taxon>
        <taxon>Hexapoda</taxon>
        <taxon>Insecta</taxon>
        <taxon>Pterygota</taxon>
        <taxon>Neoptera</taxon>
        <taxon>Endopterygota</taxon>
        <taxon>Coleoptera</taxon>
        <taxon>Polyphaga</taxon>
        <taxon>Cucujiformia</taxon>
        <taxon>Chrysomeloidea</taxon>
        <taxon>Cerambycidae</taxon>
        <taxon>Lamiinae</taxon>
        <taxon>Monochamini</taxon>
        <taxon>Molorchus</taxon>
    </lineage>
</organism>
<dbReference type="Proteomes" id="UP001162164">
    <property type="component" value="Unassembled WGS sequence"/>
</dbReference>
<keyword evidence="2" id="KW-1185">Reference proteome</keyword>
<comment type="caution">
    <text evidence="1">The sequence shown here is derived from an EMBL/GenBank/DDBJ whole genome shotgun (WGS) entry which is preliminary data.</text>
</comment>
<sequence>MSETEKKNYRGSICCAGDSVTNVFVDRKLSRSRRRGKFSINKNMSETEKKLSEINSAAWEIR</sequence>
<accession>A0ABQ9J031</accession>
<proteinExistence type="predicted"/>